<evidence type="ECO:0008006" key="4">
    <source>
        <dbReference type="Google" id="ProtNLM"/>
    </source>
</evidence>
<protein>
    <recommendedName>
        <fullName evidence="4">Membrane-associated kinase regulator 6</fullName>
    </recommendedName>
</protein>
<dbReference type="EMBL" id="JASCZI010181449">
    <property type="protein sequence ID" value="MED6183601.1"/>
    <property type="molecule type" value="Genomic_DNA"/>
</dbReference>
<dbReference type="PANTHER" id="PTHR34576">
    <property type="entry name" value="MEMBRANE-ASSOCIATED KINASE REGULATOR 6-RELATED"/>
    <property type="match status" value="1"/>
</dbReference>
<comment type="caution">
    <text evidence="2">The sequence shown here is derived from an EMBL/GenBank/DDBJ whole genome shotgun (WGS) entry which is preliminary data.</text>
</comment>
<reference evidence="2 3" key="1">
    <citation type="journal article" date="2023" name="Plants (Basel)">
        <title>Bridging the Gap: Combining Genomics and Transcriptomics Approaches to Understand Stylosanthes scabra, an Orphan Legume from the Brazilian Caatinga.</title>
        <authorList>
            <person name="Ferreira-Neto J.R.C."/>
            <person name="da Silva M.D."/>
            <person name="Binneck E."/>
            <person name="de Melo N.F."/>
            <person name="da Silva R.H."/>
            <person name="de Melo A.L.T.M."/>
            <person name="Pandolfi V."/>
            <person name="Bustamante F.O."/>
            <person name="Brasileiro-Vidal A.C."/>
            <person name="Benko-Iseppon A.M."/>
        </authorList>
    </citation>
    <scope>NUCLEOTIDE SEQUENCE [LARGE SCALE GENOMIC DNA]</scope>
    <source>
        <tissue evidence="2">Leaves</tissue>
    </source>
</reference>
<evidence type="ECO:0000313" key="2">
    <source>
        <dbReference type="EMBL" id="MED6183601.1"/>
    </source>
</evidence>
<name>A0ABU6WCE5_9FABA</name>
<dbReference type="InterPro" id="IPR044699">
    <property type="entry name" value="MAKR6"/>
</dbReference>
<feature type="compositionally biased region" description="Polar residues" evidence="1">
    <location>
        <begin position="194"/>
        <end position="206"/>
    </location>
</feature>
<organism evidence="2 3">
    <name type="scientific">Stylosanthes scabra</name>
    <dbReference type="NCBI Taxonomy" id="79078"/>
    <lineage>
        <taxon>Eukaryota</taxon>
        <taxon>Viridiplantae</taxon>
        <taxon>Streptophyta</taxon>
        <taxon>Embryophyta</taxon>
        <taxon>Tracheophyta</taxon>
        <taxon>Spermatophyta</taxon>
        <taxon>Magnoliopsida</taxon>
        <taxon>eudicotyledons</taxon>
        <taxon>Gunneridae</taxon>
        <taxon>Pentapetalae</taxon>
        <taxon>rosids</taxon>
        <taxon>fabids</taxon>
        <taxon>Fabales</taxon>
        <taxon>Fabaceae</taxon>
        <taxon>Papilionoideae</taxon>
        <taxon>50 kb inversion clade</taxon>
        <taxon>dalbergioids sensu lato</taxon>
        <taxon>Dalbergieae</taxon>
        <taxon>Pterocarpus clade</taxon>
        <taxon>Stylosanthes</taxon>
    </lineage>
</organism>
<evidence type="ECO:0000313" key="3">
    <source>
        <dbReference type="Proteomes" id="UP001341840"/>
    </source>
</evidence>
<feature type="region of interest" description="Disordered" evidence="1">
    <location>
        <begin position="194"/>
        <end position="216"/>
    </location>
</feature>
<keyword evidence="3" id="KW-1185">Reference proteome</keyword>
<sequence>MESSLTTLASESFSYSWLSSSSSSSSCKSTSQNFNFDISLSSNSSPDSSCVLAHADELFSGGTIKPLYVLHPNNNNPTITSSSSSSNLREDPLSPISNVEIHHHHDGWFTRWKTRTLRNISRCIGRLNRKVGCSSEKSVRVIDIDDTDNKNKKKKERQVKRSSITVHPIVGSFHDAHHENSIYEAVLHCKRSLGSSSARQAGQEGTNGVREKSKAD</sequence>
<evidence type="ECO:0000256" key="1">
    <source>
        <dbReference type="SAM" id="MobiDB-lite"/>
    </source>
</evidence>
<gene>
    <name evidence="2" type="ORF">PIB30_039270</name>
</gene>
<proteinExistence type="predicted"/>
<accession>A0ABU6WCE5</accession>
<dbReference type="PANTHER" id="PTHR34576:SF14">
    <property type="entry name" value="MEMBRANE-ASSOCIATED KINASE REGULATOR 6"/>
    <property type="match status" value="1"/>
</dbReference>
<dbReference type="Proteomes" id="UP001341840">
    <property type="component" value="Unassembled WGS sequence"/>
</dbReference>